<dbReference type="GeneID" id="108008158"/>
<evidence type="ECO:0000313" key="1">
    <source>
        <dbReference type="Proteomes" id="UP001652628"/>
    </source>
</evidence>
<protein>
    <submittedName>
        <fullName evidence="2">Uncharacterized protein</fullName>
    </submittedName>
</protein>
<name>A0AB39Z2F8_DROSZ</name>
<sequence length="230" mass="26832">MSGQLNSGVKDNGTDITRLVRLIHIEHSYNYVPPDESFVTKSQLPPKRTLRQMVCSLHDSISPGQLGQLSVADLKEHIRRADVILRRLRRFLASNHRFIDFSPLPRLQEAIVEHLAEEMSCSTRFYNCADGRRYLVAYRPGIEPNPLELRAREGDFNWGLEVDPVDEATEQTRISFHKKKLYLEEKSHLENRQLAEYSCRLGRKILEEFNSNSQSIWQRKRCKQKSKKII</sequence>
<proteinExistence type="predicted"/>
<accession>A0AB39Z2F8</accession>
<evidence type="ECO:0000313" key="2">
    <source>
        <dbReference type="RefSeq" id="XP_016927436.3"/>
    </source>
</evidence>
<dbReference type="Proteomes" id="UP001652628">
    <property type="component" value="Chromosome 2R"/>
</dbReference>
<dbReference type="AlphaFoldDB" id="A0AB39Z2F8"/>
<gene>
    <name evidence="2" type="primary">LOC108008158</name>
</gene>
<keyword evidence="1" id="KW-1185">Reference proteome</keyword>
<dbReference type="RefSeq" id="XP_016927436.3">
    <property type="nucleotide sequence ID" value="XM_017071947.4"/>
</dbReference>
<organism evidence="1 2">
    <name type="scientific">Drosophila suzukii</name>
    <name type="common">Spotted-wing drosophila fruit fly</name>
    <dbReference type="NCBI Taxonomy" id="28584"/>
    <lineage>
        <taxon>Eukaryota</taxon>
        <taxon>Metazoa</taxon>
        <taxon>Ecdysozoa</taxon>
        <taxon>Arthropoda</taxon>
        <taxon>Hexapoda</taxon>
        <taxon>Insecta</taxon>
        <taxon>Pterygota</taxon>
        <taxon>Neoptera</taxon>
        <taxon>Endopterygota</taxon>
        <taxon>Diptera</taxon>
        <taxon>Brachycera</taxon>
        <taxon>Muscomorpha</taxon>
        <taxon>Ephydroidea</taxon>
        <taxon>Drosophilidae</taxon>
        <taxon>Drosophila</taxon>
        <taxon>Sophophora</taxon>
    </lineage>
</organism>
<reference evidence="2" key="1">
    <citation type="submission" date="2025-08" db="UniProtKB">
        <authorList>
            <consortium name="RefSeq"/>
        </authorList>
    </citation>
    <scope>IDENTIFICATION</scope>
</reference>